<dbReference type="InterPro" id="IPR036390">
    <property type="entry name" value="WH_DNA-bd_sf"/>
</dbReference>
<proteinExistence type="predicted"/>
<keyword evidence="6" id="KW-1185">Reference proteome</keyword>
<dbReference type="PRINTS" id="PR00035">
    <property type="entry name" value="HTHGNTR"/>
</dbReference>
<dbReference type="InterPro" id="IPR050679">
    <property type="entry name" value="Bact_HTH_transcr_reg"/>
</dbReference>
<dbReference type="GO" id="GO:0003700">
    <property type="term" value="F:DNA-binding transcription factor activity"/>
    <property type="evidence" value="ECO:0007669"/>
    <property type="project" value="InterPro"/>
</dbReference>
<accession>A0A917EQ31</accession>
<dbReference type="SMART" id="SM00345">
    <property type="entry name" value="HTH_GNTR"/>
    <property type="match status" value="1"/>
</dbReference>
<dbReference type="PANTHER" id="PTHR44846">
    <property type="entry name" value="MANNOSYL-D-GLYCERATE TRANSPORT/METABOLISM SYSTEM REPRESSOR MNGR-RELATED"/>
    <property type="match status" value="1"/>
</dbReference>
<dbReference type="CDD" id="cd07377">
    <property type="entry name" value="WHTH_GntR"/>
    <property type="match status" value="1"/>
</dbReference>
<gene>
    <name evidence="5" type="ORF">GCM10007140_19590</name>
</gene>
<name>A0A917EQ31_9BACI</name>
<evidence type="ECO:0000313" key="5">
    <source>
        <dbReference type="EMBL" id="GGE69640.1"/>
    </source>
</evidence>
<dbReference type="PROSITE" id="PS50949">
    <property type="entry name" value="HTH_GNTR"/>
    <property type="match status" value="1"/>
</dbReference>
<reference evidence="5" key="1">
    <citation type="journal article" date="2014" name="Int. J. Syst. Evol. Microbiol.">
        <title>Complete genome sequence of Corynebacterium casei LMG S-19264T (=DSM 44701T), isolated from a smear-ripened cheese.</title>
        <authorList>
            <consortium name="US DOE Joint Genome Institute (JGI-PGF)"/>
            <person name="Walter F."/>
            <person name="Albersmeier A."/>
            <person name="Kalinowski J."/>
            <person name="Ruckert C."/>
        </authorList>
    </citation>
    <scope>NUCLEOTIDE SEQUENCE</scope>
    <source>
        <strain evidence="5">CGMCC 1.12698</strain>
    </source>
</reference>
<evidence type="ECO:0000313" key="6">
    <source>
        <dbReference type="Proteomes" id="UP000605259"/>
    </source>
</evidence>
<dbReference type="InterPro" id="IPR000524">
    <property type="entry name" value="Tscrpt_reg_HTH_GntR"/>
</dbReference>
<protein>
    <submittedName>
        <fullName evidence="5">GntR family transcriptional regulator</fullName>
    </submittedName>
</protein>
<evidence type="ECO:0000256" key="3">
    <source>
        <dbReference type="ARBA" id="ARBA00023163"/>
    </source>
</evidence>
<dbReference type="InterPro" id="IPR011663">
    <property type="entry name" value="UTRA"/>
</dbReference>
<keyword evidence="3" id="KW-0804">Transcription</keyword>
<dbReference type="FunFam" id="1.10.10.10:FF:000079">
    <property type="entry name" value="GntR family transcriptional regulator"/>
    <property type="match status" value="1"/>
</dbReference>
<dbReference type="Gene3D" id="3.40.1410.10">
    <property type="entry name" value="Chorismate lyase-like"/>
    <property type="match status" value="1"/>
</dbReference>
<dbReference type="InterPro" id="IPR036388">
    <property type="entry name" value="WH-like_DNA-bd_sf"/>
</dbReference>
<dbReference type="InterPro" id="IPR028978">
    <property type="entry name" value="Chorismate_lyase_/UTRA_dom_sf"/>
</dbReference>
<comment type="caution">
    <text evidence="5">The sequence shown here is derived from an EMBL/GenBank/DDBJ whole genome shotgun (WGS) entry which is preliminary data.</text>
</comment>
<dbReference type="Proteomes" id="UP000605259">
    <property type="component" value="Unassembled WGS sequence"/>
</dbReference>
<keyword evidence="2" id="KW-0238">DNA-binding</keyword>
<dbReference type="EMBL" id="BMFK01000001">
    <property type="protein sequence ID" value="GGE69640.1"/>
    <property type="molecule type" value="Genomic_DNA"/>
</dbReference>
<dbReference type="RefSeq" id="WP_188388181.1">
    <property type="nucleotide sequence ID" value="NZ_BMFK01000001.1"/>
</dbReference>
<evidence type="ECO:0000256" key="1">
    <source>
        <dbReference type="ARBA" id="ARBA00023015"/>
    </source>
</evidence>
<dbReference type="Pfam" id="PF00392">
    <property type="entry name" value="GntR"/>
    <property type="match status" value="1"/>
</dbReference>
<organism evidence="5 6">
    <name type="scientific">Priestia taiwanensis</name>
    <dbReference type="NCBI Taxonomy" id="1347902"/>
    <lineage>
        <taxon>Bacteria</taxon>
        <taxon>Bacillati</taxon>
        <taxon>Bacillota</taxon>
        <taxon>Bacilli</taxon>
        <taxon>Bacillales</taxon>
        <taxon>Bacillaceae</taxon>
        <taxon>Priestia</taxon>
    </lineage>
</organism>
<dbReference type="SMART" id="SM00866">
    <property type="entry name" value="UTRA"/>
    <property type="match status" value="1"/>
</dbReference>
<keyword evidence="1" id="KW-0805">Transcription regulation</keyword>
<evidence type="ECO:0000256" key="2">
    <source>
        <dbReference type="ARBA" id="ARBA00023125"/>
    </source>
</evidence>
<dbReference type="Pfam" id="PF07702">
    <property type="entry name" value="UTRA"/>
    <property type="match status" value="1"/>
</dbReference>
<dbReference type="AlphaFoldDB" id="A0A917EQ31"/>
<evidence type="ECO:0000259" key="4">
    <source>
        <dbReference type="PROSITE" id="PS50949"/>
    </source>
</evidence>
<feature type="domain" description="HTH gntR-type" evidence="4">
    <location>
        <begin position="9"/>
        <end position="77"/>
    </location>
</feature>
<dbReference type="Gene3D" id="1.10.10.10">
    <property type="entry name" value="Winged helix-like DNA-binding domain superfamily/Winged helix DNA-binding domain"/>
    <property type="match status" value="1"/>
</dbReference>
<dbReference type="GO" id="GO:0045892">
    <property type="term" value="P:negative regulation of DNA-templated transcription"/>
    <property type="evidence" value="ECO:0007669"/>
    <property type="project" value="TreeGrafter"/>
</dbReference>
<dbReference type="SUPFAM" id="SSF46785">
    <property type="entry name" value="Winged helix' DNA-binding domain"/>
    <property type="match status" value="1"/>
</dbReference>
<dbReference type="PANTHER" id="PTHR44846:SF1">
    <property type="entry name" value="MANNOSYL-D-GLYCERATE TRANSPORT_METABOLISM SYSTEM REPRESSOR MNGR-RELATED"/>
    <property type="match status" value="1"/>
</dbReference>
<sequence length="248" mass="28336">MVIDKESPLPIYYQIQESLKEKIKSGELRPGDKIPSEHELCEQFNVSRMTIRQAINNLVKESYLYRKRGIGTFVQQPKVEQRLQGLTSFTEDMEARGLTPTSILISFEVVESKKSVADALAIEEGTPVYRIHRSRLANGEPIALEWAYIPVTLMPHLTESVVHRSLYNYVEKELGLTLGRATQTIEAALATEVEEKWLEVESGDPVLIVEQCSYLTENQPLELVKCVYRADRYKFITNIERTDNTSPM</sequence>
<reference evidence="5" key="2">
    <citation type="submission" date="2020-09" db="EMBL/GenBank/DDBJ databases">
        <authorList>
            <person name="Sun Q."/>
            <person name="Zhou Y."/>
        </authorList>
    </citation>
    <scope>NUCLEOTIDE SEQUENCE</scope>
    <source>
        <strain evidence="5">CGMCC 1.12698</strain>
    </source>
</reference>
<dbReference type="SUPFAM" id="SSF64288">
    <property type="entry name" value="Chorismate lyase-like"/>
    <property type="match status" value="1"/>
</dbReference>
<dbReference type="GO" id="GO:0003677">
    <property type="term" value="F:DNA binding"/>
    <property type="evidence" value="ECO:0007669"/>
    <property type="project" value="UniProtKB-KW"/>
</dbReference>